<feature type="domain" description="N-acetyltransferase" evidence="1">
    <location>
        <begin position="1"/>
        <end position="122"/>
    </location>
</feature>
<gene>
    <name evidence="2" type="ORF">A3H78_02260</name>
</gene>
<name>A0A1F7JBN0_9BACT</name>
<organism evidence="2 3">
    <name type="scientific">Candidatus Roizmanbacteria bacterium RIFCSPLOWO2_02_FULL_36_11</name>
    <dbReference type="NCBI Taxonomy" id="1802071"/>
    <lineage>
        <taxon>Bacteria</taxon>
        <taxon>Candidatus Roizmaniibacteriota</taxon>
    </lineage>
</organism>
<dbReference type="SUPFAM" id="SSF55729">
    <property type="entry name" value="Acyl-CoA N-acyltransferases (Nat)"/>
    <property type="match status" value="1"/>
</dbReference>
<proteinExistence type="predicted"/>
<comment type="caution">
    <text evidence="2">The sequence shown here is derived from an EMBL/GenBank/DDBJ whole genome shotgun (WGS) entry which is preliminary data.</text>
</comment>
<evidence type="ECO:0000313" key="2">
    <source>
        <dbReference type="EMBL" id="OGK53013.1"/>
    </source>
</evidence>
<evidence type="ECO:0000313" key="3">
    <source>
        <dbReference type="Proteomes" id="UP000177418"/>
    </source>
</evidence>
<evidence type="ECO:0000259" key="1">
    <source>
        <dbReference type="PROSITE" id="PS51186"/>
    </source>
</evidence>
<reference evidence="2 3" key="1">
    <citation type="journal article" date="2016" name="Nat. Commun.">
        <title>Thousands of microbial genomes shed light on interconnected biogeochemical processes in an aquifer system.</title>
        <authorList>
            <person name="Anantharaman K."/>
            <person name="Brown C.T."/>
            <person name="Hug L.A."/>
            <person name="Sharon I."/>
            <person name="Castelle C.J."/>
            <person name="Probst A.J."/>
            <person name="Thomas B.C."/>
            <person name="Singh A."/>
            <person name="Wilkins M.J."/>
            <person name="Karaoz U."/>
            <person name="Brodie E.L."/>
            <person name="Williams K.H."/>
            <person name="Hubbard S.S."/>
            <person name="Banfield J.F."/>
        </authorList>
    </citation>
    <scope>NUCLEOTIDE SEQUENCE [LARGE SCALE GENOMIC DNA]</scope>
</reference>
<dbReference type="CDD" id="cd04301">
    <property type="entry name" value="NAT_SF"/>
    <property type="match status" value="1"/>
</dbReference>
<accession>A0A1F7JBN0</accession>
<dbReference type="AlphaFoldDB" id="A0A1F7JBN0"/>
<dbReference type="InterPro" id="IPR000182">
    <property type="entry name" value="GNAT_dom"/>
</dbReference>
<dbReference type="PROSITE" id="PS51186">
    <property type="entry name" value="GNAT"/>
    <property type="match status" value="1"/>
</dbReference>
<dbReference type="Proteomes" id="UP000177418">
    <property type="component" value="Unassembled WGS sequence"/>
</dbReference>
<dbReference type="Gene3D" id="3.40.630.30">
    <property type="match status" value="1"/>
</dbReference>
<dbReference type="InterPro" id="IPR016181">
    <property type="entry name" value="Acyl_CoA_acyltransferase"/>
</dbReference>
<dbReference type="GO" id="GO:0016747">
    <property type="term" value="F:acyltransferase activity, transferring groups other than amino-acyl groups"/>
    <property type="evidence" value="ECO:0007669"/>
    <property type="project" value="InterPro"/>
</dbReference>
<protein>
    <recommendedName>
        <fullName evidence="1">N-acetyltransferase domain-containing protein</fullName>
    </recommendedName>
</protein>
<sequence>MKYRWGRENDLPQIIGLLNLVKGDQRNLIADQFLIASDNKKIVGCIRILEQQGMRQLISFGVLPEHRRKRIGSALMKKLLKVKSQRPIYLLCFKDLENFYNQFGFIISDSQILPTLLKKEYKRVFSKFSEIKKEIIAMKLS</sequence>
<dbReference type="EMBL" id="MGAV01000026">
    <property type="protein sequence ID" value="OGK53013.1"/>
    <property type="molecule type" value="Genomic_DNA"/>
</dbReference>
<dbReference type="Pfam" id="PF13508">
    <property type="entry name" value="Acetyltransf_7"/>
    <property type="match status" value="1"/>
</dbReference>